<proteinExistence type="predicted"/>
<reference evidence="1 2" key="1">
    <citation type="submission" date="2019-07" db="EMBL/GenBank/DDBJ databases">
        <title>Flavobacterium sp. nov., isolated from glacier ice.</title>
        <authorList>
            <person name="Liu Q."/>
            <person name="Xin Y.-H."/>
        </authorList>
    </citation>
    <scope>NUCLEOTIDE SEQUENCE [LARGE SCALE GENOMIC DNA]</scope>
    <source>
        <strain evidence="1 2">ZT4R6</strain>
    </source>
</reference>
<dbReference type="EMBL" id="VJVZ01000009">
    <property type="protein sequence ID" value="TRW23347.1"/>
    <property type="molecule type" value="Genomic_DNA"/>
</dbReference>
<keyword evidence="2" id="KW-1185">Reference proteome</keyword>
<sequence>MQQVLIIAFLFCAGACRGQVPGVVADGKEIIKLELLRYKDDFSNKYDSKTVVGDSILLTRQIAVMEQTPDELRLYCPAFHFMSVKEAAEILEAGLSNCITNPLQVVIGLRMPFLI</sequence>
<dbReference type="RefSeq" id="WP_143374062.1">
    <property type="nucleotide sequence ID" value="NZ_VJVZ01000009.1"/>
</dbReference>
<protein>
    <submittedName>
        <fullName evidence="1">Uncharacterized protein</fullName>
    </submittedName>
</protein>
<evidence type="ECO:0000313" key="1">
    <source>
        <dbReference type="EMBL" id="TRW23347.1"/>
    </source>
</evidence>
<evidence type="ECO:0000313" key="2">
    <source>
        <dbReference type="Proteomes" id="UP000320643"/>
    </source>
</evidence>
<organism evidence="1 2">
    <name type="scientific">Flavobacterium zepuense</name>
    <dbReference type="NCBI Taxonomy" id="2593302"/>
    <lineage>
        <taxon>Bacteria</taxon>
        <taxon>Pseudomonadati</taxon>
        <taxon>Bacteroidota</taxon>
        <taxon>Flavobacteriia</taxon>
        <taxon>Flavobacteriales</taxon>
        <taxon>Flavobacteriaceae</taxon>
        <taxon>Flavobacterium</taxon>
    </lineage>
</organism>
<gene>
    <name evidence="1" type="ORF">FMM05_14230</name>
</gene>
<accession>A0A552UYP6</accession>
<dbReference type="AlphaFoldDB" id="A0A552UYP6"/>
<dbReference type="OrthoDB" id="1382189at2"/>
<comment type="caution">
    <text evidence="1">The sequence shown here is derived from an EMBL/GenBank/DDBJ whole genome shotgun (WGS) entry which is preliminary data.</text>
</comment>
<dbReference type="Proteomes" id="UP000320643">
    <property type="component" value="Unassembled WGS sequence"/>
</dbReference>
<name>A0A552UYP6_9FLAO</name>